<organism evidence="1">
    <name type="scientific">Acanthis flammea CRESS-DNA-virus sp</name>
    <dbReference type="NCBI Taxonomy" id="2815018"/>
    <lineage>
        <taxon>Viruses</taxon>
        <taxon>Monodnaviria</taxon>
        <taxon>Shotokuvirae</taxon>
        <taxon>Cressdnaviricota</taxon>
    </lineage>
</organism>
<evidence type="ECO:0000313" key="1">
    <source>
        <dbReference type="EMBL" id="QTE03449.1"/>
    </source>
</evidence>
<reference evidence="1" key="1">
    <citation type="submission" date="2020-10" db="EMBL/GenBank/DDBJ databases">
        <title>CRESS DNA virus dark matter in the feces of wild birds.</title>
        <authorList>
            <person name="Yang S."/>
            <person name="Zhang W."/>
        </authorList>
    </citation>
    <scope>NUCLEOTIDE SEQUENCE</scope>
    <source>
        <strain evidence="1">Rep16cre1</strain>
    </source>
</reference>
<dbReference type="EMBL" id="MW182796">
    <property type="protein sequence ID" value="QTE03449.1"/>
    <property type="molecule type" value="Genomic_DNA"/>
</dbReference>
<accession>A0A8A4XCP5</accession>
<proteinExistence type="predicted"/>
<protein>
    <submittedName>
        <fullName evidence="1">Replication protein</fullName>
    </submittedName>
</protein>
<sequence>MSDKEKGLKEKERFKRTRELAVAGNFTDIPDDHYLRYHSTIKRIHIEDQPLVLTDQIDNLYPWQAGLRDELLQLPDRRKVIWYTDLLGGKGKSEFAKYMEQTHAAVLFSNGKFADMAYILPKNPRIVIIDLVRGDSDDKICYAFIEALKNGRVQSTKYEPILKRFNAPHVVVFSNFAPDKHKLSEDRWDCRDL</sequence>
<name>A0A8A4XCP5_9VIRU</name>